<dbReference type="InterPro" id="IPR001810">
    <property type="entry name" value="F-box_dom"/>
</dbReference>
<feature type="domain" description="F-box" evidence="1">
    <location>
        <begin position="36"/>
        <end position="83"/>
    </location>
</feature>
<dbReference type="OrthoDB" id="3172239at2759"/>
<sequence>MNLGALAHHTVISSHVECATLRTDLELATRVAPDSPLTIACLPIEIICYVFGYLCLCDCISVSAVCHHWREVALGCPALWSVFDTVTCNLSSVGLEETIKRSGRLALKIRVHLPTFYPSIIALLRNNMHRLHSLSLHDPWVPMGGVFQNGIAPQLEYLDVQTDFCASSFVENYRAVAAAFGRPIHFGLVKRMCPQLRHLKLTQKFAVQQYLSTEPPDDTQCPEAVALESVCVNGPRSWVGHLALHTLRISAHVYLHVSPLNWGILSHLPTMGQIEELALMTATMGSLVIAARSGTRTRSVSFDLVVTGTTAETRILSSPTWMSALESLTLYNNTWQADVPPFLPSSLRHLTIMVKYGDGTSLYKNGHIFPWPCPVLQILTIGAVHSRGPLVCLTDERLVTLVRDMLGFCPINKLERLVLVNVALIGDTDTHVIIRRNRGSALQLTETLKVVRDIELIHDDKDFNGLPSWWKDGLVPAPPFDVRS</sequence>
<dbReference type="SMART" id="SM00256">
    <property type="entry name" value="FBOX"/>
    <property type="match status" value="1"/>
</dbReference>
<dbReference type="InterPro" id="IPR032675">
    <property type="entry name" value="LRR_dom_sf"/>
</dbReference>
<dbReference type="EMBL" id="KV426128">
    <property type="protein sequence ID" value="KZV87364.1"/>
    <property type="molecule type" value="Genomic_DNA"/>
</dbReference>
<organism evidence="2 3">
    <name type="scientific">Exidia glandulosa HHB12029</name>
    <dbReference type="NCBI Taxonomy" id="1314781"/>
    <lineage>
        <taxon>Eukaryota</taxon>
        <taxon>Fungi</taxon>
        <taxon>Dikarya</taxon>
        <taxon>Basidiomycota</taxon>
        <taxon>Agaricomycotina</taxon>
        <taxon>Agaricomycetes</taxon>
        <taxon>Auriculariales</taxon>
        <taxon>Exidiaceae</taxon>
        <taxon>Exidia</taxon>
    </lineage>
</organism>
<proteinExistence type="predicted"/>
<gene>
    <name evidence="2" type="ORF">EXIGLDRAFT_723796</name>
</gene>
<accession>A0A165ENQ2</accession>
<dbReference type="PROSITE" id="PS50181">
    <property type="entry name" value="FBOX"/>
    <property type="match status" value="1"/>
</dbReference>
<keyword evidence="3" id="KW-1185">Reference proteome</keyword>
<reference evidence="2 3" key="1">
    <citation type="journal article" date="2016" name="Mol. Biol. Evol.">
        <title>Comparative Genomics of Early-Diverging Mushroom-Forming Fungi Provides Insights into the Origins of Lignocellulose Decay Capabilities.</title>
        <authorList>
            <person name="Nagy L.G."/>
            <person name="Riley R."/>
            <person name="Tritt A."/>
            <person name="Adam C."/>
            <person name="Daum C."/>
            <person name="Floudas D."/>
            <person name="Sun H."/>
            <person name="Yadav J.S."/>
            <person name="Pangilinan J."/>
            <person name="Larsson K.H."/>
            <person name="Matsuura K."/>
            <person name="Barry K."/>
            <person name="Labutti K."/>
            <person name="Kuo R."/>
            <person name="Ohm R.A."/>
            <person name="Bhattacharya S.S."/>
            <person name="Shirouzu T."/>
            <person name="Yoshinaga Y."/>
            <person name="Martin F.M."/>
            <person name="Grigoriev I.V."/>
            <person name="Hibbett D.S."/>
        </authorList>
    </citation>
    <scope>NUCLEOTIDE SEQUENCE [LARGE SCALE GENOMIC DNA]</scope>
    <source>
        <strain evidence="2 3">HHB12029</strain>
    </source>
</reference>
<evidence type="ECO:0000313" key="2">
    <source>
        <dbReference type="EMBL" id="KZV87364.1"/>
    </source>
</evidence>
<dbReference type="InterPro" id="IPR036047">
    <property type="entry name" value="F-box-like_dom_sf"/>
</dbReference>
<dbReference type="Proteomes" id="UP000077266">
    <property type="component" value="Unassembled WGS sequence"/>
</dbReference>
<evidence type="ECO:0000313" key="3">
    <source>
        <dbReference type="Proteomes" id="UP000077266"/>
    </source>
</evidence>
<dbReference type="AlphaFoldDB" id="A0A165ENQ2"/>
<dbReference type="Pfam" id="PF12937">
    <property type="entry name" value="F-box-like"/>
    <property type="match status" value="1"/>
</dbReference>
<dbReference type="SUPFAM" id="SSF81383">
    <property type="entry name" value="F-box domain"/>
    <property type="match status" value="1"/>
</dbReference>
<dbReference type="Gene3D" id="3.80.10.10">
    <property type="entry name" value="Ribonuclease Inhibitor"/>
    <property type="match status" value="1"/>
</dbReference>
<evidence type="ECO:0000259" key="1">
    <source>
        <dbReference type="PROSITE" id="PS50181"/>
    </source>
</evidence>
<protein>
    <recommendedName>
        <fullName evidence="1">F-box domain-containing protein</fullName>
    </recommendedName>
</protein>
<dbReference type="InParanoid" id="A0A165ENQ2"/>
<name>A0A165ENQ2_EXIGL</name>